<reference evidence="2" key="1">
    <citation type="submission" date="2014-11" db="EMBL/GenBank/DDBJ databases">
        <authorList>
            <person name="Amaro Gonzalez C."/>
        </authorList>
    </citation>
    <scope>NUCLEOTIDE SEQUENCE</scope>
</reference>
<organism evidence="2">
    <name type="scientific">Anguilla anguilla</name>
    <name type="common">European freshwater eel</name>
    <name type="synonym">Muraena anguilla</name>
    <dbReference type="NCBI Taxonomy" id="7936"/>
    <lineage>
        <taxon>Eukaryota</taxon>
        <taxon>Metazoa</taxon>
        <taxon>Chordata</taxon>
        <taxon>Craniata</taxon>
        <taxon>Vertebrata</taxon>
        <taxon>Euteleostomi</taxon>
        <taxon>Actinopterygii</taxon>
        <taxon>Neopterygii</taxon>
        <taxon>Teleostei</taxon>
        <taxon>Anguilliformes</taxon>
        <taxon>Anguillidae</taxon>
        <taxon>Anguilla</taxon>
    </lineage>
</organism>
<feature type="compositionally biased region" description="Polar residues" evidence="1">
    <location>
        <begin position="37"/>
        <end position="49"/>
    </location>
</feature>
<name>A0A0E9V8B2_ANGAN</name>
<dbReference type="EMBL" id="GBXM01035104">
    <property type="protein sequence ID" value="JAH73473.1"/>
    <property type="molecule type" value="Transcribed_RNA"/>
</dbReference>
<dbReference type="AlphaFoldDB" id="A0A0E9V8B2"/>
<evidence type="ECO:0000256" key="1">
    <source>
        <dbReference type="SAM" id="MobiDB-lite"/>
    </source>
</evidence>
<protein>
    <submittedName>
        <fullName evidence="2">Uncharacterized protein</fullName>
    </submittedName>
</protein>
<reference evidence="2" key="2">
    <citation type="journal article" date="2015" name="Fish Shellfish Immunol.">
        <title>Early steps in the European eel (Anguilla anguilla)-Vibrio vulnificus interaction in the gills: Role of the RtxA13 toxin.</title>
        <authorList>
            <person name="Callol A."/>
            <person name="Pajuelo D."/>
            <person name="Ebbesson L."/>
            <person name="Teles M."/>
            <person name="MacKenzie S."/>
            <person name="Amaro C."/>
        </authorList>
    </citation>
    <scope>NUCLEOTIDE SEQUENCE</scope>
</reference>
<accession>A0A0E9V8B2</accession>
<feature type="region of interest" description="Disordered" evidence="1">
    <location>
        <begin position="26"/>
        <end position="49"/>
    </location>
</feature>
<sequence length="49" mass="5799">MSQHSKSSQQRDKEDSPFTFTVMLQGDETQGRRSLQKHLQNTNHKYSIY</sequence>
<proteinExistence type="predicted"/>
<evidence type="ECO:0000313" key="2">
    <source>
        <dbReference type="EMBL" id="JAH73473.1"/>
    </source>
</evidence>